<protein>
    <submittedName>
        <fullName evidence="4">Mitochondrial Rho GTPase 1-A</fullName>
    </submittedName>
</protein>
<evidence type="ECO:0000256" key="2">
    <source>
        <dbReference type="ARBA" id="ARBA00023134"/>
    </source>
</evidence>
<dbReference type="SUPFAM" id="SSF52540">
    <property type="entry name" value="P-loop containing nucleoside triphosphate hydrolases"/>
    <property type="match status" value="1"/>
</dbReference>
<keyword evidence="1" id="KW-0547">Nucleotide-binding</keyword>
<proteinExistence type="predicted"/>
<dbReference type="PANTHER" id="PTHR24072">
    <property type="entry name" value="RHO FAMILY GTPASE"/>
    <property type="match status" value="1"/>
</dbReference>
<dbReference type="OrthoDB" id="10020961at2759"/>
<feature type="domain" description="Miro" evidence="3">
    <location>
        <begin position="32"/>
        <end position="150"/>
    </location>
</feature>
<keyword evidence="2" id="KW-0342">GTP-binding</keyword>
<dbReference type="EMBL" id="BMAW01039401">
    <property type="protein sequence ID" value="GFU55696.1"/>
    <property type="molecule type" value="Genomic_DNA"/>
</dbReference>
<organism evidence="4 5">
    <name type="scientific">Nephila pilipes</name>
    <name type="common">Giant wood spider</name>
    <name type="synonym">Nephila maculata</name>
    <dbReference type="NCBI Taxonomy" id="299642"/>
    <lineage>
        <taxon>Eukaryota</taxon>
        <taxon>Metazoa</taxon>
        <taxon>Ecdysozoa</taxon>
        <taxon>Arthropoda</taxon>
        <taxon>Chelicerata</taxon>
        <taxon>Arachnida</taxon>
        <taxon>Araneae</taxon>
        <taxon>Araneomorphae</taxon>
        <taxon>Entelegynae</taxon>
        <taxon>Araneoidea</taxon>
        <taxon>Nephilidae</taxon>
        <taxon>Nephila</taxon>
    </lineage>
</organism>
<dbReference type="AlphaFoldDB" id="A0A8X6R3R9"/>
<dbReference type="GO" id="GO:0003924">
    <property type="term" value="F:GTPase activity"/>
    <property type="evidence" value="ECO:0007669"/>
    <property type="project" value="InterPro"/>
</dbReference>
<dbReference type="InterPro" id="IPR001806">
    <property type="entry name" value="Small_GTPase"/>
</dbReference>
<dbReference type="PROSITE" id="PS51419">
    <property type="entry name" value="RAB"/>
    <property type="match status" value="1"/>
</dbReference>
<evidence type="ECO:0000313" key="5">
    <source>
        <dbReference type="Proteomes" id="UP000887013"/>
    </source>
</evidence>
<dbReference type="PROSITE" id="PS51423">
    <property type="entry name" value="MIRO"/>
    <property type="match status" value="1"/>
</dbReference>
<dbReference type="GO" id="GO:0003006">
    <property type="term" value="P:developmental process involved in reproduction"/>
    <property type="evidence" value="ECO:0007669"/>
    <property type="project" value="UniProtKB-ARBA"/>
</dbReference>
<dbReference type="GO" id="GO:0022412">
    <property type="term" value="P:cellular process involved in reproduction in multicellular organism"/>
    <property type="evidence" value="ECO:0007669"/>
    <property type="project" value="UniProtKB-ARBA"/>
</dbReference>
<dbReference type="Gene3D" id="3.40.50.300">
    <property type="entry name" value="P-loop containing nucleotide triphosphate hydrolases"/>
    <property type="match status" value="1"/>
</dbReference>
<dbReference type="GO" id="GO:0005525">
    <property type="term" value="F:GTP binding"/>
    <property type="evidence" value="ECO:0007669"/>
    <property type="project" value="UniProtKB-KW"/>
</dbReference>
<comment type="caution">
    <text evidence="4">The sequence shown here is derived from an EMBL/GenBank/DDBJ whole genome shotgun (WGS) entry which is preliminary data.</text>
</comment>
<keyword evidence="5" id="KW-1185">Reference proteome</keyword>
<name>A0A8X6R3R9_NEPPI</name>
<dbReference type="GO" id="GO:0007264">
    <property type="term" value="P:small GTPase-mediated signal transduction"/>
    <property type="evidence" value="ECO:0007669"/>
    <property type="project" value="InterPro"/>
</dbReference>
<dbReference type="GO" id="GO:0001667">
    <property type="term" value="P:ameboidal-type cell migration"/>
    <property type="evidence" value="ECO:0007669"/>
    <property type="project" value="UniProtKB-ARBA"/>
</dbReference>
<dbReference type="PRINTS" id="PR00449">
    <property type="entry name" value="RASTRNSFRMNG"/>
</dbReference>
<evidence type="ECO:0000256" key="1">
    <source>
        <dbReference type="ARBA" id="ARBA00022741"/>
    </source>
</evidence>
<gene>
    <name evidence="4" type="primary">rhot1a</name>
    <name evidence="4" type="ORF">NPIL_50501</name>
</gene>
<dbReference type="InterPro" id="IPR003578">
    <property type="entry name" value="Small_GTPase_Rho"/>
</dbReference>
<dbReference type="InterPro" id="IPR020860">
    <property type="entry name" value="MIRO_dom"/>
</dbReference>
<dbReference type="Proteomes" id="UP000887013">
    <property type="component" value="Unassembled WGS sequence"/>
</dbReference>
<reference evidence="4" key="1">
    <citation type="submission" date="2020-08" db="EMBL/GenBank/DDBJ databases">
        <title>Multicomponent nature underlies the extraordinary mechanical properties of spider dragline silk.</title>
        <authorList>
            <person name="Kono N."/>
            <person name="Nakamura H."/>
            <person name="Mori M."/>
            <person name="Yoshida Y."/>
            <person name="Ohtoshi R."/>
            <person name="Malay A.D."/>
            <person name="Moran D.A.P."/>
            <person name="Tomita M."/>
            <person name="Numata K."/>
            <person name="Arakawa K."/>
        </authorList>
    </citation>
    <scope>NUCLEOTIDE SEQUENCE</scope>
</reference>
<dbReference type="GO" id="GO:0035099">
    <property type="term" value="P:hemocyte migration"/>
    <property type="evidence" value="ECO:0007669"/>
    <property type="project" value="UniProtKB-ARBA"/>
</dbReference>
<dbReference type="GO" id="GO:0035006">
    <property type="term" value="P:melanization defense response"/>
    <property type="evidence" value="ECO:0007669"/>
    <property type="project" value="UniProtKB-ARBA"/>
</dbReference>
<dbReference type="InterPro" id="IPR027417">
    <property type="entry name" value="P-loop_NTPase"/>
</dbReference>
<dbReference type="FunFam" id="3.40.50.300:FF:000170">
    <property type="entry name" value="Mitochondrial Rho GTPase"/>
    <property type="match status" value="1"/>
</dbReference>
<evidence type="ECO:0000313" key="4">
    <source>
        <dbReference type="EMBL" id="GFU55696.1"/>
    </source>
</evidence>
<accession>A0A8X6R3R9</accession>
<sequence>MEFKYKLMSKIFMFSKHNTGTKGSSMGPRNGRKDVRILLLGEPGVGKTSLILSLVSEEFPEEVPPRAEEITIPADVTPEKVPTNIVDYSAQEQGEESLIVEIHKANVICIVYAVDDDDTIDKITAYWLPFIQEQLGENHLVPIVLVGKQS</sequence>
<evidence type="ECO:0000259" key="3">
    <source>
        <dbReference type="PROSITE" id="PS51423"/>
    </source>
</evidence>
<dbReference type="Pfam" id="PF00071">
    <property type="entry name" value="Ras"/>
    <property type="match status" value="1"/>
</dbReference>